<reference evidence="1 2" key="1">
    <citation type="submission" date="2015-03" db="EMBL/GenBank/DDBJ databases">
        <authorList>
            <person name="Murphy D."/>
        </authorList>
    </citation>
    <scope>NUCLEOTIDE SEQUENCE [LARGE SCALE GENOMIC DNA]</scope>
    <source>
        <strain evidence="1 2">IP06005</strain>
    </source>
</reference>
<dbReference type="RefSeq" id="WP_042840404.1">
    <property type="nucleotide sequence ID" value="NZ_CQEJ01000034.1"/>
</dbReference>
<organism evidence="1 2">
    <name type="scientific">Yersinia aldovae</name>
    <dbReference type="NCBI Taxonomy" id="29483"/>
    <lineage>
        <taxon>Bacteria</taxon>
        <taxon>Pseudomonadati</taxon>
        <taxon>Pseudomonadota</taxon>
        <taxon>Gammaproteobacteria</taxon>
        <taxon>Enterobacterales</taxon>
        <taxon>Yersiniaceae</taxon>
        <taxon>Yersinia</taxon>
    </lineage>
</organism>
<proteinExistence type="predicted"/>
<evidence type="ECO:0000313" key="1">
    <source>
        <dbReference type="EMBL" id="CNL77142.1"/>
    </source>
</evidence>
<accession>A0A0T9UW38</accession>
<dbReference type="eggNOG" id="ENOG50345VZ">
    <property type="taxonomic scope" value="Bacteria"/>
</dbReference>
<protein>
    <submittedName>
        <fullName evidence="1">Uncharacterized protein</fullName>
    </submittedName>
</protein>
<dbReference type="Proteomes" id="UP000041595">
    <property type="component" value="Unassembled WGS sequence"/>
</dbReference>
<dbReference type="InterPro" id="IPR008936">
    <property type="entry name" value="Rho_GTPase_activation_prot"/>
</dbReference>
<dbReference type="AlphaFoldDB" id="A0A0T9UW38"/>
<dbReference type="EMBL" id="CQEJ01000034">
    <property type="protein sequence ID" value="CNL77142.1"/>
    <property type="molecule type" value="Genomic_DNA"/>
</dbReference>
<name>A0A0T9UW38_YERAL</name>
<gene>
    <name evidence="1" type="ORF">ERS137965_03903</name>
</gene>
<dbReference type="Gene3D" id="1.10.555.10">
    <property type="entry name" value="Rho GTPase activation protein"/>
    <property type="match status" value="1"/>
</dbReference>
<sequence length="272" mass="29349">MPTISQVPILSPQVKQELNQRLEGGKNENTAAAVSAPLNGEMRSVSVAETSKEAKSVGEGRKFFWASVTDFFSSIKDAFLKMFNQSPASSVSETTLTSVMDKHEAAVAQNEEIISIISKNKAFLETKGIMRISAAKLELDKLSDGKKGLQEATGVELAALFKKNIRDHMLPGDIKAIEQMFLDNESGKGLPSLSDLPKMAQGVIELAKKIAEHKVANSMPESNLATVIAPNLMSNDLLMKTMSFNTFVEKLILQKAPAESVMPDGVAAQPVA</sequence>
<evidence type="ECO:0000313" key="2">
    <source>
        <dbReference type="Proteomes" id="UP000041595"/>
    </source>
</evidence>
<dbReference type="SUPFAM" id="SSF48350">
    <property type="entry name" value="GTPase activation domain, GAP"/>
    <property type="match status" value="1"/>
</dbReference>